<evidence type="ECO:0000256" key="5">
    <source>
        <dbReference type="ARBA" id="ARBA00022842"/>
    </source>
</evidence>
<evidence type="ECO:0000256" key="6">
    <source>
        <dbReference type="ARBA" id="ARBA00022967"/>
    </source>
</evidence>
<dbReference type="GO" id="GO:0012505">
    <property type="term" value="C:endomembrane system"/>
    <property type="evidence" value="ECO:0007669"/>
    <property type="project" value="UniProtKB-SubCell"/>
</dbReference>
<dbReference type="InterPro" id="IPR004131">
    <property type="entry name" value="PPase-energised_H-pump"/>
</dbReference>
<dbReference type="GO" id="GO:0009678">
    <property type="term" value="F:diphosphate hydrolysis-driven proton transmembrane transporter activity"/>
    <property type="evidence" value="ECO:0007669"/>
    <property type="project" value="UniProtKB-EC"/>
</dbReference>
<keyword evidence="4" id="KW-0812">Transmembrane</keyword>
<evidence type="ECO:0000256" key="3">
    <source>
        <dbReference type="ARBA" id="ARBA00022448"/>
    </source>
</evidence>
<accession>A0A699HB92</accession>
<evidence type="ECO:0000256" key="9">
    <source>
        <dbReference type="ARBA" id="ARBA00023136"/>
    </source>
</evidence>
<sequence length="78" mass="8305">MLQGNFSRASVSVYGLVSSLVLRLSITPAMHKVAVATGLAEGIAEMAGMSHIIRERTYAFDAVGNTTVAIGKVVYYLE</sequence>
<keyword evidence="7" id="KW-1133">Transmembrane helix</keyword>
<dbReference type="GO" id="GO:0004427">
    <property type="term" value="F:inorganic diphosphate phosphatase activity"/>
    <property type="evidence" value="ECO:0007669"/>
    <property type="project" value="InterPro"/>
</dbReference>
<keyword evidence="6" id="KW-1278">Translocase</keyword>
<gene>
    <name evidence="10" type="ORF">Tci_349781</name>
</gene>
<dbReference type="AlphaFoldDB" id="A0A699HB92"/>
<organism evidence="10">
    <name type="scientific">Tanacetum cinerariifolium</name>
    <name type="common">Dalmatian daisy</name>
    <name type="synonym">Chrysanthemum cinerariifolium</name>
    <dbReference type="NCBI Taxonomy" id="118510"/>
    <lineage>
        <taxon>Eukaryota</taxon>
        <taxon>Viridiplantae</taxon>
        <taxon>Streptophyta</taxon>
        <taxon>Embryophyta</taxon>
        <taxon>Tracheophyta</taxon>
        <taxon>Spermatophyta</taxon>
        <taxon>Magnoliopsida</taxon>
        <taxon>eudicotyledons</taxon>
        <taxon>Gunneridae</taxon>
        <taxon>Pentapetalae</taxon>
        <taxon>asterids</taxon>
        <taxon>campanulids</taxon>
        <taxon>Asterales</taxon>
        <taxon>Asteraceae</taxon>
        <taxon>Asteroideae</taxon>
        <taxon>Anthemideae</taxon>
        <taxon>Anthemidinae</taxon>
        <taxon>Tanacetum</taxon>
    </lineage>
</organism>
<dbReference type="Pfam" id="PF03030">
    <property type="entry name" value="H_PPase"/>
    <property type="match status" value="1"/>
</dbReference>
<keyword evidence="8" id="KW-0406">Ion transport</keyword>
<dbReference type="EMBL" id="BKCJ010129429">
    <property type="protein sequence ID" value="GEX77806.1"/>
    <property type="molecule type" value="Genomic_DNA"/>
</dbReference>
<dbReference type="GO" id="GO:0016020">
    <property type="term" value="C:membrane"/>
    <property type="evidence" value="ECO:0007669"/>
    <property type="project" value="InterPro"/>
</dbReference>
<comment type="subcellular location">
    <subcellularLocation>
        <location evidence="1">Endomembrane system</location>
        <topology evidence="1">Multi-pass membrane protein</topology>
    </subcellularLocation>
</comment>
<proteinExistence type="predicted"/>
<dbReference type="EC" id="7.1.3.1" evidence="2"/>
<evidence type="ECO:0000256" key="4">
    <source>
        <dbReference type="ARBA" id="ARBA00022692"/>
    </source>
</evidence>
<evidence type="ECO:0000256" key="7">
    <source>
        <dbReference type="ARBA" id="ARBA00022989"/>
    </source>
</evidence>
<keyword evidence="3" id="KW-0813">Transport</keyword>
<evidence type="ECO:0000256" key="1">
    <source>
        <dbReference type="ARBA" id="ARBA00004127"/>
    </source>
</evidence>
<evidence type="ECO:0000256" key="2">
    <source>
        <dbReference type="ARBA" id="ARBA00013242"/>
    </source>
</evidence>
<protein>
    <recommendedName>
        <fullName evidence="2">H(+)-exporting diphosphatase</fullName>
        <ecNumber evidence="2">7.1.3.1</ecNumber>
    </recommendedName>
</protein>
<name>A0A699HB92_TANCI</name>
<reference evidence="10" key="1">
    <citation type="journal article" date="2019" name="Sci. Rep.">
        <title>Draft genome of Tanacetum cinerariifolium, the natural source of mosquito coil.</title>
        <authorList>
            <person name="Yamashiro T."/>
            <person name="Shiraishi A."/>
            <person name="Satake H."/>
            <person name="Nakayama K."/>
        </authorList>
    </citation>
    <scope>NUCLEOTIDE SEQUENCE</scope>
</reference>
<evidence type="ECO:0000256" key="8">
    <source>
        <dbReference type="ARBA" id="ARBA00023065"/>
    </source>
</evidence>
<keyword evidence="9" id="KW-0472">Membrane</keyword>
<keyword evidence="5" id="KW-0460">Magnesium</keyword>
<evidence type="ECO:0000313" key="10">
    <source>
        <dbReference type="EMBL" id="GEX77806.1"/>
    </source>
</evidence>
<comment type="caution">
    <text evidence="10">The sequence shown here is derived from an EMBL/GenBank/DDBJ whole genome shotgun (WGS) entry which is preliminary data.</text>
</comment>